<dbReference type="GO" id="GO:0016491">
    <property type="term" value="F:oxidoreductase activity"/>
    <property type="evidence" value="ECO:0007669"/>
    <property type="project" value="UniProtKB-KW"/>
</dbReference>
<comment type="caution">
    <text evidence="2">The sequence shown here is derived from an EMBL/GenBank/DDBJ whole genome shotgun (WGS) entry which is preliminary data.</text>
</comment>
<dbReference type="Proteomes" id="UP000485058">
    <property type="component" value="Unassembled WGS sequence"/>
</dbReference>
<reference evidence="2 3" key="1">
    <citation type="submission" date="2020-02" db="EMBL/GenBank/DDBJ databases">
        <title>Draft genome sequence of Haematococcus lacustris strain NIES-144.</title>
        <authorList>
            <person name="Morimoto D."/>
            <person name="Nakagawa S."/>
            <person name="Yoshida T."/>
            <person name="Sawayama S."/>
        </authorList>
    </citation>
    <scope>NUCLEOTIDE SEQUENCE [LARGE SCALE GENOMIC DNA]</scope>
    <source>
        <strain evidence="2 3">NIES-144</strain>
    </source>
</reference>
<dbReference type="Gene3D" id="3.40.50.720">
    <property type="entry name" value="NAD(P)-binding Rossmann-like Domain"/>
    <property type="match status" value="1"/>
</dbReference>
<dbReference type="InterPro" id="IPR036291">
    <property type="entry name" value="NAD(P)-bd_dom_sf"/>
</dbReference>
<accession>A0A699ZSL9</accession>
<dbReference type="InterPro" id="IPR020904">
    <property type="entry name" value="Sc_DH/Rdtase_CS"/>
</dbReference>
<evidence type="ECO:0000256" key="1">
    <source>
        <dbReference type="ARBA" id="ARBA00023002"/>
    </source>
</evidence>
<dbReference type="PANTHER" id="PTHR43157">
    <property type="entry name" value="PHOSPHATIDYLINOSITOL-GLYCAN BIOSYNTHESIS CLASS F PROTEIN-RELATED"/>
    <property type="match status" value="1"/>
</dbReference>
<dbReference type="AlphaFoldDB" id="A0A699ZSL9"/>
<organism evidence="2 3">
    <name type="scientific">Haematococcus lacustris</name>
    <name type="common">Green alga</name>
    <name type="synonym">Haematococcus pluvialis</name>
    <dbReference type="NCBI Taxonomy" id="44745"/>
    <lineage>
        <taxon>Eukaryota</taxon>
        <taxon>Viridiplantae</taxon>
        <taxon>Chlorophyta</taxon>
        <taxon>core chlorophytes</taxon>
        <taxon>Chlorophyceae</taxon>
        <taxon>CS clade</taxon>
        <taxon>Chlamydomonadales</taxon>
        <taxon>Haematococcaceae</taxon>
        <taxon>Haematococcus</taxon>
    </lineage>
</organism>
<name>A0A699ZSL9_HAELA</name>
<evidence type="ECO:0000313" key="3">
    <source>
        <dbReference type="Proteomes" id="UP000485058"/>
    </source>
</evidence>
<sequence length="245" mass="27167">MEQTKEGIEQTLGINFYAPALLNLLLLDQLKATPGSRIVNMASAAEAVGKLEWDNLTGEKYKDSGLTPYGTSKLYMTIWSKELAQRVPEVDVFNVHPGWPLTCGAGLSLCSDFGHAPAPRFCCSLGFVAPWAIIIPHARFVATPLHSKSDFRYPLNTIVKITAPFLGQGWKRGAMSTIYAATQPELRGRHWGFFCPTLLGTYPTVDRTPIKHRLINDPFTRKRLFEETGRIMTSAVGKDKMPSVP</sequence>
<keyword evidence="3" id="KW-1185">Reference proteome</keyword>
<dbReference type="EMBL" id="BLLF01001897">
    <property type="protein sequence ID" value="GFH21746.1"/>
    <property type="molecule type" value="Genomic_DNA"/>
</dbReference>
<proteinExistence type="predicted"/>
<dbReference type="PROSITE" id="PS00061">
    <property type="entry name" value="ADH_SHORT"/>
    <property type="match status" value="1"/>
</dbReference>
<keyword evidence="1" id="KW-0560">Oxidoreductase</keyword>
<protein>
    <submittedName>
        <fullName evidence="2">Uncharacterized protein</fullName>
    </submittedName>
</protein>
<evidence type="ECO:0000313" key="2">
    <source>
        <dbReference type="EMBL" id="GFH21746.1"/>
    </source>
</evidence>
<gene>
    <name evidence="2" type="ORF">HaLaN_19108</name>
</gene>
<dbReference type="SUPFAM" id="SSF51735">
    <property type="entry name" value="NAD(P)-binding Rossmann-fold domains"/>
    <property type="match status" value="1"/>
</dbReference>
<dbReference type="PANTHER" id="PTHR43157:SF31">
    <property type="entry name" value="PHOSPHATIDYLINOSITOL-GLYCAN BIOSYNTHESIS CLASS F PROTEIN"/>
    <property type="match status" value="1"/>
</dbReference>